<gene>
    <name evidence="1" type="ORF">ABIG07_007784</name>
</gene>
<dbReference type="EMBL" id="JBGBZJ010000003">
    <property type="protein sequence ID" value="MEY9458836.1"/>
    <property type="molecule type" value="Genomic_DNA"/>
</dbReference>
<organism evidence="1 2">
    <name type="scientific">Bradyrhizobium ottawaense</name>
    <dbReference type="NCBI Taxonomy" id="931866"/>
    <lineage>
        <taxon>Bacteria</taxon>
        <taxon>Pseudomonadati</taxon>
        <taxon>Pseudomonadota</taxon>
        <taxon>Alphaproteobacteria</taxon>
        <taxon>Hyphomicrobiales</taxon>
        <taxon>Nitrobacteraceae</taxon>
        <taxon>Bradyrhizobium</taxon>
    </lineage>
</organism>
<protein>
    <submittedName>
        <fullName evidence="1">Uncharacterized protein</fullName>
    </submittedName>
</protein>
<name>A0ABV4G6V7_9BRAD</name>
<keyword evidence="2" id="KW-1185">Reference proteome</keyword>
<sequence length="46" mass="5056">MTTTLVWTGVALWFGFNAAIATRSLFVARPVKAAASARIIHLRRRG</sequence>
<dbReference type="Proteomes" id="UP001565369">
    <property type="component" value="Unassembled WGS sequence"/>
</dbReference>
<evidence type="ECO:0000313" key="2">
    <source>
        <dbReference type="Proteomes" id="UP001565369"/>
    </source>
</evidence>
<dbReference type="GeneID" id="92966070"/>
<comment type="caution">
    <text evidence="1">The sequence shown here is derived from an EMBL/GenBank/DDBJ whole genome shotgun (WGS) entry which is preliminary data.</text>
</comment>
<dbReference type="RefSeq" id="WP_162832251.1">
    <property type="nucleotide sequence ID" value="NZ_AP021854.1"/>
</dbReference>
<proteinExistence type="predicted"/>
<accession>A0ABV4G6V7</accession>
<evidence type="ECO:0000313" key="1">
    <source>
        <dbReference type="EMBL" id="MEY9458836.1"/>
    </source>
</evidence>
<reference evidence="1 2" key="1">
    <citation type="submission" date="2024-07" db="EMBL/GenBank/DDBJ databases">
        <title>Genomic Encyclopedia of Type Strains, Phase V (KMG-V): Genome sequencing to study the core and pangenomes of soil and plant-associated prokaryotes.</title>
        <authorList>
            <person name="Whitman W."/>
        </authorList>
    </citation>
    <scope>NUCLEOTIDE SEQUENCE [LARGE SCALE GENOMIC DNA]</scope>
    <source>
        <strain evidence="1 2">USDA 152</strain>
    </source>
</reference>